<comment type="caution">
    <text evidence="1">The sequence shown here is derived from an EMBL/GenBank/DDBJ whole genome shotgun (WGS) entry which is preliminary data.</text>
</comment>
<accession>A0A9P6DB14</accession>
<name>A0A9P6DB14_PLEER</name>
<gene>
    <name evidence="1" type="ORF">BDN71DRAFT_1456538</name>
</gene>
<protein>
    <submittedName>
        <fullName evidence="1">Uncharacterized protein</fullName>
    </submittedName>
</protein>
<sequence length="76" mass="9026">MPESYSSYSFRDIQTVKLALLTPTRFRCRLSCQCVTVTYLFRCRLSKRIRPYLLFKSLQTEMLVSYSFQIQPNLST</sequence>
<organism evidence="1 2">
    <name type="scientific">Pleurotus eryngii</name>
    <name type="common">Boletus of the steppes</name>
    <dbReference type="NCBI Taxonomy" id="5323"/>
    <lineage>
        <taxon>Eukaryota</taxon>
        <taxon>Fungi</taxon>
        <taxon>Dikarya</taxon>
        <taxon>Basidiomycota</taxon>
        <taxon>Agaricomycotina</taxon>
        <taxon>Agaricomycetes</taxon>
        <taxon>Agaricomycetidae</taxon>
        <taxon>Agaricales</taxon>
        <taxon>Pleurotineae</taxon>
        <taxon>Pleurotaceae</taxon>
        <taxon>Pleurotus</taxon>
    </lineage>
</organism>
<reference evidence="1" key="1">
    <citation type="submission" date="2020-11" db="EMBL/GenBank/DDBJ databases">
        <authorList>
            <consortium name="DOE Joint Genome Institute"/>
            <person name="Ahrendt S."/>
            <person name="Riley R."/>
            <person name="Andreopoulos W."/>
            <person name="Labutti K."/>
            <person name="Pangilinan J."/>
            <person name="Ruiz-Duenas F.J."/>
            <person name="Barrasa J.M."/>
            <person name="Sanchez-Garcia M."/>
            <person name="Camarero S."/>
            <person name="Miyauchi S."/>
            <person name="Serrano A."/>
            <person name="Linde D."/>
            <person name="Babiker R."/>
            <person name="Drula E."/>
            <person name="Ayuso-Fernandez I."/>
            <person name="Pacheco R."/>
            <person name="Padilla G."/>
            <person name="Ferreira P."/>
            <person name="Barriuso J."/>
            <person name="Kellner H."/>
            <person name="Castanera R."/>
            <person name="Alfaro M."/>
            <person name="Ramirez L."/>
            <person name="Pisabarro A.G."/>
            <person name="Kuo A."/>
            <person name="Tritt A."/>
            <person name="Lipzen A."/>
            <person name="He G."/>
            <person name="Yan M."/>
            <person name="Ng V."/>
            <person name="Cullen D."/>
            <person name="Martin F."/>
            <person name="Rosso M.-N."/>
            <person name="Henrissat B."/>
            <person name="Hibbett D."/>
            <person name="Martinez A.T."/>
            <person name="Grigoriev I.V."/>
        </authorList>
    </citation>
    <scope>NUCLEOTIDE SEQUENCE</scope>
    <source>
        <strain evidence="1">ATCC 90797</strain>
    </source>
</reference>
<dbReference type="Proteomes" id="UP000807025">
    <property type="component" value="Unassembled WGS sequence"/>
</dbReference>
<keyword evidence="2" id="KW-1185">Reference proteome</keyword>
<evidence type="ECO:0000313" key="2">
    <source>
        <dbReference type="Proteomes" id="UP000807025"/>
    </source>
</evidence>
<proteinExistence type="predicted"/>
<dbReference type="EMBL" id="MU154682">
    <property type="protein sequence ID" value="KAF9489130.1"/>
    <property type="molecule type" value="Genomic_DNA"/>
</dbReference>
<dbReference type="AlphaFoldDB" id="A0A9P6DB14"/>
<evidence type="ECO:0000313" key="1">
    <source>
        <dbReference type="EMBL" id="KAF9489130.1"/>
    </source>
</evidence>
<feature type="non-terminal residue" evidence="1">
    <location>
        <position position="76"/>
    </location>
</feature>